<dbReference type="InterPro" id="IPR052751">
    <property type="entry name" value="Plant_MAPKKK"/>
</dbReference>
<evidence type="ECO:0000313" key="9">
    <source>
        <dbReference type="Proteomes" id="UP001180020"/>
    </source>
</evidence>
<reference evidence="8" key="2">
    <citation type="submission" date="2023-06" db="EMBL/GenBank/DDBJ databases">
        <authorList>
            <person name="Ma L."/>
            <person name="Liu K.-W."/>
            <person name="Li Z."/>
            <person name="Hsiao Y.-Y."/>
            <person name="Qi Y."/>
            <person name="Fu T."/>
            <person name="Tang G."/>
            <person name="Zhang D."/>
            <person name="Sun W.-H."/>
            <person name="Liu D.-K."/>
            <person name="Li Y."/>
            <person name="Chen G.-Z."/>
            <person name="Liu X.-D."/>
            <person name="Liao X.-Y."/>
            <person name="Jiang Y.-T."/>
            <person name="Yu X."/>
            <person name="Hao Y."/>
            <person name="Huang J."/>
            <person name="Zhao X.-W."/>
            <person name="Ke S."/>
            <person name="Chen Y.-Y."/>
            <person name="Wu W.-L."/>
            <person name="Hsu J.-L."/>
            <person name="Lin Y.-F."/>
            <person name="Huang M.-D."/>
            <person name="Li C.-Y."/>
            <person name="Huang L."/>
            <person name="Wang Z.-W."/>
            <person name="Zhao X."/>
            <person name="Zhong W.-Y."/>
            <person name="Peng D.-H."/>
            <person name="Ahmad S."/>
            <person name="Lan S."/>
            <person name="Zhang J.-S."/>
            <person name="Tsai W.-C."/>
            <person name="Van De Peer Y."/>
            <person name="Liu Z.-J."/>
        </authorList>
    </citation>
    <scope>NUCLEOTIDE SEQUENCE</scope>
    <source>
        <strain evidence="8">CP</strain>
        <tissue evidence="8">Leaves</tissue>
    </source>
</reference>
<evidence type="ECO:0000256" key="1">
    <source>
        <dbReference type="ARBA" id="ARBA00022679"/>
    </source>
</evidence>
<keyword evidence="4 5" id="KW-0067">ATP-binding</keyword>
<organism evidence="8 9">
    <name type="scientific">Acorus calamus</name>
    <name type="common">Sweet flag</name>
    <dbReference type="NCBI Taxonomy" id="4465"/>
    <lineage>
        <taxon>Eukaryota</taxon>
        <taxon>Viridiplantae</taxon>
        <taxon>Streptophyta</taxon>
        <taxon>Embryophyta</taxon>
        <taxon>Tracheophyta</taxon>
        <taxon>Spermatophyta</taxon>
        <taxon>Magnoliopsida</taxon>
        <taxon>Liliopsida</taxon>
        <taxon>Acoraceae</taxon>
        <taxon>Acorus</taxon>
    </lineage>
</organism>
<name>A0AAV9DKG3_ACOCL</name>
<dbReference type="GO" id="GO:0007165">
    <property type="term" value="P:signal transduction"/>
    <property type="evidence" value="ECO:0007669"/>
    <property type="project" value="TreeGrafter"/>
</dbReference>
<dbReference type="PANTHER" id="PTHR48011">
    <property type="entry name" value="CCR4-NOT TRANSCRIPTIONAL COMPLEX SUBUNIT CAF120-RELATED"/>
    <property type="match status" value="1"/>
</dbReference>
<dbReference type="GO" id="GO:0005524">
    <property type="term" value="F:ATP binding"/>
    <property type="evidence" value="ECO:0007669"/>
    <property type="project" value="UniProtKB-UniRule"/>
</dbReference>
<comment type="similarity">
    <text evidence="6">Belongs to the protein kinase superfamily.</text>
</comment>
<keyword evidence="1" id="KW-0808">Transferase</keyword>
<gene>
    <name evidence="8" type="primary">YDA</name>
    <name evidence="8" type="ORF">QJS10_CPB12g00653</name>
</gene>
<keyword evidence="2 5" id="KW-0547">Nucleotide-binding</keyword>
<evidence type="ECO:0000313" key="8">
    <source>
        <dbReference type="EMBL" id="KAK1301426.1"/>
    </source>
</evidence>
<proteinExistence type="inferred from homology"/>
<accession>A0AAV9DKG3</accession>
<dbReference type="PROSITE" id="PS00107">
    <property type="entry name" value="PROTEIN_KINASE_ATP"/>
    <property type="match status" value="1"/>
</dbReference>
<dbReference type="AlphaFoldDB" id="A0AAV9DKG3"/>
<feature type="domain" description="Protein kinase" evidence="7">
    <location>
        <begin position="6"/>
        <end position="266"/>
    </location>
</feature>
<sequence length="386" mass="42729">MDTCQWTRGRTLGRGSSAVVSLASDRRTGSLFAVKSADLPRSGHLQREFHILSSVSCPRVVSCLGEEVTFDTGGAPIYNLFMEYVPLGTISDEIRRRGGRLDERDIRRYVSDVLRGLDHLHASGIVHCDIKGANLLLEEEESDGGGGFATKIADLGCARLVDDDEFRPISGTPAYMAPEVARGDEQGPPADVWALGCTIIEMATGHPPWTDASDAVSAIFRIGFSDEVPEIPGEVSEEGKDFLRRCFARDPKQRWTAEQLMKHAFVNDKLKNVVSDRIFPIDESPKCVLSRDFWDTMEDEEEEKSTISPVDRIGRLRFDGPPSPMDDEDWITVRSVDRDEGERLITGEGALSHKIDDNDDDYVLLLDGIISSESSPPLCLVEITQN</sequence>
<dbReference type="EMBL" id="JAUJYO010000012">
    <property type="protein sequence ID" value="KAK1301426.1"/>
    <property type="molecule type" value="Genomic_DNA"/>
</dbReference>
<keyword evidence="6" id="KW-0723">Serine/threonine-protein kinase</keyword>
<evidence type="ECO:0000256" key="5">
    <source>
        <dbReference type="PROSITE-ProRule" id="PRU10141"/>
    </source>
</evidence>
<reference evidence="8" key="1">
    <citation type="journal article" date="2023" name="Nat. Commun.">
        <title>Diploid and tetraploid genomes of Acorus and the evolution of monocots.</title>
        <authorList>
            <person name="Ma L."/>
            <person name="Liu K.W."/>
            <person name="Li Z."/>
            <person name="Hsiao Y.Y."/>
            <person name="Qi Y."/>
            <person name="Fu T."/>
            <person name="Tang G.D."/>
            <person name="Zhang D."/>
            <person name="Sun W.H."/>
            <person name="Liu D.K."/>
            <person name="Li Y."/>
            <person name="Chen G.Z."/>
            <person name="Liu X.D."/>
            <person name="Liao X.Y."/>
            <person name="Jiang Y.T."/>
            <person name="Yu X."/>
            <person name="Hao Y."/>
            <person name="Huang J."/>
            <person name="Zhao X.W."/>
            <person name="Ke S."/>
            <person name="Chen Y.Y."/>
            <person name="Wu W.L."/>
            <person name="Hsu J.L."/>
            <person name="Lin Y.F."/>
            <person name="Huang M.D."/>
            <person name="Li C.Y."/>
            <person name="Huang L."/>
            <person name="Wang Z.W."/>
            <person name="Zhao X."/>
            <person name="Zhong W.Y."/>
            <person name="Peng D.H."/>
            <person name="Ahmad S."/>
            <person name="Lan S."/>
            <person name="Zhang J.S."/>
            <person name="Tsai W.C."/>
            <person name="Van de Peer Y."/>
            <person name="Liu Z.J."/>
        </authorList>
    </citation>
    <scope>NUCLEOTIDE SEQUENCE</scope>
    <source>
        <strain evidence="8">CP</strain>
    </source>
</reference>
<dbReference type="InterPro" id="IPR011009">
    <property type="entry name" value="Kinase-like_dom_sf"/>
</dbReference>
<dbReference type="Proteomes" id="UP001180020">
    <property type="component" value="Unassembled WGS sequence"/>
</dbReference>
<dbReference type="SMART" id="SM00220">
    <property type="entry name" value="S_TKc"/>
    <property type="match status" value="1"/>
</dbReference>
<dbReference type="Gene3D" id="1.10.510.10">
    <property type="entry name" value="Transferase(Phosphotransferase) domain 1"/>
    <property type="match status" value="1"/>
</dbReference>
<dbReference type="InterPro" id="IPR000719">
    <property type="entry name" value="Prot_kinase_dom"/>
</dbReference>
<protein>
    <submittedName>
        <fullName evidence="8">Mitogen-activated protein kinase kinase kinase YODA</fullName>
    </submittedName>
</protein>
<evidence type="ECO:0000259" key="7">
    <source>
        <dbReference type="PROSITE" id="PS50011"/>
    </source>
</evidence>
<feature type="binding site" evidence="5">
    <location>
        <position position="35"/>
    </location>
    <ligand>
        <name>ATP</name>
        <dbReference type="ChEBI" id="CHEBI:30616"/>
    </ligand>
</feature>
<dbReference type="PROSITE" id="PS00108">
    <property type="entry name" value="PROTEIN_KINASE_ST"/>
    <property type="match status" value="1"/>
</dbReference>
<keyword evidence="3 8" id="KW-0418">Kinase</keyword>
<comment type="caution">
    <text evidence="8">The sequence shown here is derived from an EMBL/GenBank/DDBJ whole genome shotgun (WGS) entry which is preliminary data.</text>
</comment>
<evidence type="ECO:0000256" key="6">
    <source>
        <dbReference type="RuleBase" id="RU000304"/>
    </source>
</evidence>
<dbReference type="Pfam" id="PF00069">
    <property type="entry name" value="Pkinase"/>
    <property type="match status" value="1"/>
</dbReference>
<evidence type="ECO:0000256" key="4">
    <source>
        <dbReference type="ARBA" id="ARBA00022840"/>
    </source>
</evidence>
<dbReference type="CDD" id="cd06606">
    <property type="entry name" value="STKc_MAPKKK"/>
    <property type="match status" value="1"/>
</dbReference>
<dbReference type="GO" id="GO:0004674">
    <property type="term" value="F:protein serine/threonine kinase activity"/>
    <property type="evidence" value="ECO:0007669"/>
    <property type="project" value="UniProtKB-KW"/>
</dbReference>
<dbReference type="PANTHER" id="PTHR48011:SF4">
    <property type="entry name" value="MITOGEN-ACTIVATED PROTEIN KINASE KINASE KINASE 19"/>
    <property type="match status" value="1"/>
</dbReference>
<keyword evidence="9" id="KW-1185">Reference proteome</keyword>
<dbReference type="SUPFAM" id="SSF56112">
    <property type="entry name" value="Protein kinase-like (PK-like)"/>
    <property type="match status" value="1"/>
</dbReference>
<dbReference type="PROSITE" id="PS50011">
    <property type="entry name" value="PROTEIN_KINASE_DOM"/>
    <property type="match status" value="1"/>
</dbReference>
<dbReference type="InterPro" id="IPR017441">
    <property type="entry name" value="Protein_kinase_ATP_BS"/>
</dbReference>
<dbReference type="InterPro" id="IPR008271">
    <property type="entry name" value="Ser/Thr_kinase_AS"/>
</dbReference>
<evidence type="ECO:0000256" key="2">
    <source>
        <dbReference type="ARBA" id="ARBA00022741"/>
    </source>
</evidence>
<evidence type="ECO:0000256" key="3">
    <source>
        <dbReference type="ARBA" id="ARBA00022777"/>
    </source>
</evidence>